<keyword evidence="1" id="KW-0472">Membrane</keyword>
<dbReference type="Proteomes" id="UP000028181">
    <property type="component" value="Plasmid pHAMBI540a"/>
</dbReference>
<feature type="transmembrane region" description="Helical" evidence="1">
    <location>
        <begin position="12"/>
        <end position="36"/>
    </location>
</feature>
<geneLocation type="plasmid" evidence="3">
    <name>II</name>
</geneLocation>
<keyword evidence="3" id="KW-1185">Reference proteome</keyword>
<name>A0A068T0D8_NEOGA</name>
<dbReference type="HOGENOM" id="CLU_3330612_0_0_5"/>
<evidence type="ECO:0000256" key="1">
    <source>
        <dbReference type="SAM" id="Phobius"/>
    </source>
</evidence>
<proteinExistence type="predicted"/>
<evidence type="ECO:0000313" key="2">
    <source>
        <dbReference type="EMBL" id="CDN51579.1"/>
    </source>
</evidence>
<evidence type="ECO:0008006" key="4">
    <source>
        <dbReference type="Google" id="ProtNLM"/>
    </source>
</evidence>
<organism evidence="2 3">
    <name type="scientific">Neorhizobium galegae bv. orientalis str. HAMBI 540</name>
    <dbReference type="NCBI Taxonomy" id="1028800"/>
    <lineage>
        <taxon>Bacteria</taxon>
        <taxon>Pseudomonadati</taxon>
        <taxon>Pseudomonadota</taxon>
        <taxon>Alphaproteobacteria</taxon>
        <taxon>Hyphomicrobiales</taxon>
        <taxon>Rhizobiaceae</taxon>
        <taxon>Rhizobium/Agrobacterium group</taxon>
        <taxon>Neorhizobium</taxon>
    </lineage>
</organism>
<protein>
    <recommendedName>
        <fullName evidence="4">Transmembrane protein</fullName>
    </recommendedName>
</protein>
<evidence type="ECO:0000313" key="3">
    <source>
        <dbReference type="Proteomes" id="UP000028181"/>
    </source>
</evidence>
<keyword evidence="1" id="KW-0812">Transmembrane</keyword>
<reference evidence="3" key="1">
    <citation type="journal article" date="2014" name="BMC Genomics">
        <title>Genome sequencing of two Neorhizobium galegae strains reveals a noeT gene responsible for the unusual acetylation of the nodulation factors.</title>
        <authorList>
            <person name="Osterman J."/>
            <person name="Marsh J."/>
            <person name="Laine P.K."/>
            <person name="Zeng Z."/>
            <person name="Alatalo E."/>
            <person name="Sullivan J.T."/>
            <person name="Young J.P."/>
            <person name="Thomas-Oates J."/>
            <person name="Paulin L."/>
            <person name="Lindstrom K."/>
        </authorList>
    </citation>
    <scope>NUCLEOTIDE SEQUENCE [LARGE SCALE GENOMIC DNA]</scope>
    <source>
        <strain evidence="3">HAMBI 540</strain>
    </source>
</reference>
<dbReference type="EMBL" id="HG938354">
    <property type="protein sequence ID" value="CDN51579.1"/>
    <property type="molecule type" value="Genomic_DNA"/>
</dbReference>
<keyword evidence="1" id="KW-1133">Transmembrane helix</keyword>
<keyword evidence="2" id="KW-0614">Plasmid</keyword>
<sequence>MSDGLRKWAAVTIMAAAFALVGVGVVGHLLIAVGIIGG</sequence>
<gene>
    <name evidence="2" type="ORF">RG540_PA09030</name>
</gene>
<dbReference type="KEGG" id="ngg:RG540_PA09030"/>
<dbReference type="AlphaFoldDB" id="A0A068T0D8"/>
<accession>A0A068T0D8</accession>
<dbReference type="PATRIC" id="fig|1028800.3.peg.5533"/>